<proteinExistence type="predicted"/>
<organism evidence="1">
    <name type="scientific">Rhizophora mucronata</name>
    <name type="common">Asiatic mangrove</name>
    <dbReference type="NCBI Taxonomy" id="61149"/>
    <lineage>
        <taxon>Eukaryota</taxon>
        <taxon>Viridiplantae</taxon>
        <taxon>Streptophyta</taxon>
        <taxon>Embryophyta</taxon>
        <taxon>Tracheophyta</taxon>
        <taxon>Spermatophyta</taxon>
        <taxon>Magnoliopsida</taxon>
        <taxon>eudicotyledons</taxon>
        <taxon>Gunneridae</taxon>
        <taxon>Pentapetalae</taxon>
        <taxon>rosids</taxon>
        <taxon>fabids</taxon>
        <taxon>Malpighiales</taxon>
        <taxon>Rhizophoraceae</taxon>
        <taxon>Rhizophora</taxon>
    </lineage>
</organism>
<dbReference type="EMBL" id="GGEC01093583">
    <property type="protein sequence ID" value="MBX74067.1"/>
    <property type="molecule type" value="Transcribed_RNA"/>
</dbReference>
<sequence>MVVINFNIVLWLCINKS</sequence>
<dbReference type="AlphaFoldDB" id="A0A2P2R4G6"/>
<evidence type="ECO:0000313" key="1">
    <source>
        <dbReference type="EMBL" id="MBX74067.1"/>
    </source>
</evidence>
<accession>A0A2P2R4G6</accession>
<reference evidence="1" key="1">
    <citation type="submission" date="2018-02" db="EMBL/GenBank/DDBJ databases">
        <title>Rhizophora mucronata_Transcriptome.</title>
        <authorList>
            <person name="Meera S.P."/>
            <person name="Sreeshan A."/>
            <person name="Augustine A."/>
        </authorList>
    </citation>
    <scope>NUCLEOTIDE SEQUENCE</scope>
    <source>
        <tissue evidence="1">Leaf</tissue>
    </source>
</reference>
<protein>
    <submittedName>
        <fullName evidence="1">Uncharacterized protein</fullName>
    </submittedName>
</protein>
<name>A0A2P2R4G6_RHIMU</name>